<dbReference type="EMBL" id="LAZR01002859">
    <property type="protein sequence ID" value="KKN24746.1"/>
    <property type="molecule type" value="Genomic_DNA"/>
</dbReference>
<dbReference type="AlphaFoldDB" id="A0A0F9RIC4"/>
<organism evidence="2">
    <name type="scientific">marine sediment metagenome</name>
    <dbReference type="NCBI Taxonomy" id="412755"/>
    <lineage>
        <taxon>unclassified sequences</taxon>
        <taxon>metagenomes</taxon>
        <taxon>ecological metagenomes</taxon>
    </lineage>
</organism>
<evidence type="ECO:0000256" key="1">
    <source>
        <dbReference type="SAM" id="MobiDB-lite"/>
    </source>
</evidence>
<accession>A0A0F9RIC4</accession>
<name>A0A0F9RIC4_9ZZZZ</name>
<evidence type="ECO:0000313" key="2">
    <source>
        <dbReference type="EMBL" id="KKN24746.1"/>
    </source>
</evidence>
<sequence>MPAAGVNTTAEKRQTEDGHWGVYVDTEHTTTYPDKDKLVYEVEKKIIPGYSIEYTPTDFHNINLNGKEYRFIEDIDFNSYGFANGRKMANPKAEIMASGYKEMVDSFKKIEPKPMEQKEIDTFVNSLNLNTKEKDIVGTALSSNEIIIDKMEGGFLITNWRKDIKLIVTTEKDLISKIKEIIKLDKETKEVINMKKEIKEDAPKEQAKPAEKAPTEEKKDAPKEDTKETKEVEDKKVKEFKEFQDFTERKEGEEEKIKKEVKELKEKKKPMLPDKAKIEGKELEIKQNISYKEAVFGNKEGKTASLATQWKEAARLHNALDMKGLIKPNTTRVGGTSTPFEVKEINGTQKIQYKTLTTDSNVVGAQTTYWDALDNYEQTPAELNDIYGPVIISQLNEMTTTFNLLSKIDMSGASAIRFRVKTARPTADGSVAYGSTPSWDSRAERQKINVAFVTYRQDIAVEFEEIELAKAPGGIGDVYAEEIKDGTESMMNTINSDILTSSTTPTESEPYTFENTIITSGSLYGKPTATYTQLRAASVTNASSAPLTLERMRTMIDDVKARGAGTDELVFICHYTQSRKFKTLIQNIQRTVPTSARVGFEGRPELDGVPVFEDFQANTDDLWLISTKHTKVAIKKAPTYIEFGLTQMRRQGVIWTMMNLFSTKPGHNAWTYALKTT</sequence>
<proteinExistence type="predicted"/>
<feature type="region of interest" description="Disordered" evidence="1">
    <location>
        <begin position="196"/>
        <end position="233"/>
    </location>
</feature>
<comment type="caution">
    <text evidence="2">The sequence shown here is derived from an EMBL/GenBank/DDBJ whole genome shotgun (WGS) entry which is preliminary data.</text>
</comment>
<protein>
    <submittedName>
        <fullName evidence="2">Uncharacterized protein</fullName>
    </submittedName>
</protein>
<reference evidence="2" key="1">
    <citation type="journal article" date="2015" name="Nature">
        <title>Complex archaea that bridge the gap between prokaryotes and eukaryotes.</title>
        <authorList>
            <person name="Spang A."/>
            <person name="Saw J.H."/>
            <person name="Jorgensen S.L."/>
            <person name="Zaremba-Niedzwiedzka K."/>
            <person name="Martijn J."/>
            <person name="Lind A.E."/>
            <person name="van Eijk R."/>
            <person name="Schleper C."/>
            <person name="Guy L."/>
            <person name="Ettema T.J."/>
        </authorList>
    </citation>
    <scope>NUCLEOTIDE SEQUENCE</scope>
</reference>
<gene>
    <name evidence="2" type="ORF">LCGC14_0891720</name>
</gene>